<gene>
    <name evidence="1" type="ORF">OIU85_005942</name>
</gene>
<evidence type="ECO:0000313" key="2">
    <source>
        <dbReference type="Proteomes" id="UP001151529"/>
    </source>
</evidence>
<comment type="caution">
    <text evidence="1">The sequence shown here is derived from an EMBL/GenBank/DDBJ whole genome shotgun (WGS) entry which is preliminary data.</text>
</comment>
<accession>A0A9Q0STY5</accession>
<dbReference type="EMBL" id="JAPFFL010000012">
    <property type="protein sequence ID" value="KAJ6689582.1"/>
    <property type="molecule type" value="Genomic_DNA"/>
</dbReference>
<name>A0A9Q0STY5_SALVM</name>
<proteinExistence type="predicted"/>
<dbReference type="Proteomes" id="UP001151529">
    <property type="component" value="Chromosome 8"/>
</dbReference>
<organism evidence="1 2">
    <name type="scientific">Salix viminalis</name>
    <name type="common">Common osier</name>
    <name type="synonym">Basket willow</name>
    <dbReference type="NCBI Taxonomy" id="40686"/>
    <lineage>
        <taxon>Eukaryota</taxon>
        <taxon>Viridiplantae</taxon>
        <taxon>Streptophyta</taxon>
        <taxon>Embryophyta</taxon>
        <taxon>Tracheophyta</taxon>
        <taxon>Spermatophyta</taxon>
        <taxon>Magnoliopsida</taxon>
        <taxon>eudicotyledons</taxon>
        <taxon>Gunneridae</taxon>
        <taxon>Pentapetalae</taxon>
        <taxon>rosids</taxon>
        <taxon>fabids</taxon>
        <taxon>Malpighiales</taxon>
        <taxon>Salicaceae</taxon>
        <taxon>Saliceae</taxon>
        <taxon>Salix</taxon>
    </lineage>
</organism>
<evidence type="ECO:0000313" key="1">
    <source>
        <dbReference type="EMBL" id="KAJ6689582.1"/>
    </source>
</evidence>
<reference evidence="1" key="2">
    <citation type="journal article" date="2023" name="Int. J. Mol. Sci.">
        <title>De Novo Assembly and Annotation of 11 Diverse Shrub Willow (Salix) Genomes Reveals Novel Gene Organization in Sex-Linked Regions.</title>
        <authorList>
            <person name="Hyden B."/>
            <person name="Feng K."/>
            <person name="Yates T.B."/>
            <person name="Jawdy S."/>
            <person name="Cereghino C."/>
            <person name="Smart L.B."/>
            <person name="Muchero W."/>
        </authorList>
    </citation>
    <scope>NUCLEOTIDE SEQUENCE [LARGE SCALE GENOMIC DNA]</scope>
    <source>
        <tissue evidence="1">Shoot tip</tissue>
    </source>
</reference>
<reference evidence="1" key="1">
    <citation type="submission" date="2022-11" db="EMBL/GenBank/DDBJ databases">
        <authorList>
            <person name="Hyden B.L."/>
            <person name="Feng K."/>
            <person name="Yates T."/>
            <person name="Jawdy S."/>
            <person name="Smart L.B."/>
            <person name="Muchero W."/>
        </authorList>
    </citation>
    <scope>NUCLEOTIDE SEQUENCE</scope>
    <source>
        <tissue evidence="1">Shoot tip</tissue>
    </source>
</reference>
<dbReference type="AlphaFoldDB" id="A0A9Q0STY5"/>
<keyword evidence="2" id="KW-1185">Reference proteome</keyword>
<protein>
    <submittedName>
        <fullName evidence="1">Uncharacterized protein</fullName>
    </submittedName>
</protein>
<sequence length="109" mass="13032">MKCHYLECQTEFINPLSIADIRICSNDYPKEMCIADEALHWPFLHDLIPKTKTSNMIQYPCRINLNNLISHKHLHGHGVHSFAWYFKEELKRFHVTQLILHNCFRILEK</sequence>